<gene>
    <name evidence="2" type="ORF">CEXT_687821</name>
</gene>
<sequence>MCAITLENSIRWEFNKRSIYGGKDNGRTSNISAFIPSGESSKNLRHSSPKKRIDITDRIPNNVRQVTYVRNKKLDQPPDGTGVGLSLPYQQPTFLERLRCPKFYDHGISVCFPLGQLCLHALVGVFI</sequence>
<reference evidence="2 3" key="1">
    <citation type="submission" date="2021-06" db="EMBL/GenBank/DDBJ databases">
        <title>Caerostris extrusa draft genome.</title>
        <authorList>
            <person name="Kono N."/>
            <person name="Arakawa K."/>
        </authorList>
    </citation>
    <scope>NUCLEOTIDE SEQUENCE [LARGE SCALE GENOMIC DNA]</scope>
</reference>
<evidence type="ECO:0000313" key="3">
    <source>
        <dbReference type="Proteomes" id="UP001054945"/>
    </source>
</evidence>
<evidence type="ECO:0000256" key="1">
    <source>
        <dbReference type="SAM" id="MobiDB-lite"/>
    </source>
</evidence>
<organism evidence="2 3">
    <name type="scientific">Caerostris extrusa</name>
    <name type="common">Bark spider</name>
    <name type="synonym">Caerostris bankana</name>
    <dbReference type="NCBI Taxonomy" id="172846"/>
    <lineage>
        <taxon>Eukaryota</taxon>
        <taxon>Metazoa</taxon>
        <taxon>Ecdysozoa</taxon>
        <taxon>Arthropoda</taxon>
        <taxon>Chelicerata</taxon>
        <taxon>Arachnida</taxon>
        <taxon>Araneae</taxon>
        <taxon>Araneomorphae</taxon>
        <taxon>Entelegynae</taxon>
        <taxon>Araneoidea</taxon>
        <taxon>Araneidae</taxon>
        <taxon>Caerostris</taxon>
    </lineage>
</organism>
<proteinExistence type="predicted"/>
<name>A0AAV4QTP3_CAEEX</name>
<comment type="caution">
    <text evidence="2">The sequence shown here is derived from an EMBL/GenBank/DDBJ whole genome shotgun (WGS) entry which is preliminary data.</text>
</comment>
<accession>A0AAV4QTP3</accession>
<dbReference type="EMBL" id="BPLR01006649">
    <property type="protein sequence ID" value="GIY11456.1"/>
    <property type="molecule type" value="Genomic_DNA"/>
</dbReference>
<feature type="region of interest" description="Disordered" evidence="1">
    <location>
        <begin position="24"/>
        <end position="49"/>
    </location>
</feature>
<dbReference type="Proteomes" id="UP001054945">
    <property type="component" value="Unassembled WGS sequence"/>
</dbReference>
<protein>
    <submittedName>
        <fullName evidence="2">Uncharacterized protein</fullName>
    </submittedName>
</protein>
<dbReference type="AlphaFoldDB" id="A0AAV4QTP3"/>
<evidence type="ECO:0000313" key="2">
    <source>
        <dbReference type="EMBL" id="GIY11456.1"/>
    </source>
</evidence>
<keyword evidence="3" id="KW-1185">Reference proteome</keyword>